<proteinExistence type="predicted"/>
<accession>A0A0A8XYA1</accession>
<dbReference type="EMBL" id="GBRH01279034">
    <property type="protein sequence ID" value="JAD18861.1"/>
    <property type="molecule type" value="Transcribed_RNA"/>
</dbReference>
<organism evidence="1">
    <name type="scientific">Arundo donax</name>
    <name type="common">Giant reed</name>
    <name type="synonym">Donax arundinaceus</name>
    <dbReference type="NCBI Taxonomy" id="35708"/>
    <lineage>
        <taxon>Eukaryota</taxon>
        <taxon>Viridiplantae</taxon>
        <taxon>Streptophyta</taxon>
        <taxon>Embryophyta</taxon>
        <taxon>Tracheophyta</taxon>
        <taxon>Spermatophyta</taxon>
        <taxon>Magnoliopsida</taxon>
        <taxon>Liliopsida</taxon>
        <taxon>Poales</taxon>
        <taxon>Poaceae</taxon>
        <taxon>PACMAD clade</taxon>
        <taxon>Arundinoideae</taxon>
        <taxon>Arundineae</taxon>
        <taxon>Arundo</taxon>
    </lineage>
</organism>
<sequence length="20" mass="2360">MWYKDIILGSSSSYMHVNVE</sequence>
<protein>
    <submittedName>
        <fullName evidence="1">Uncharacterized protein</fullName>
    </submittedName>
</protein>
<evidence type="ECO:0000313" key="1">
    <source>
        <dbReference type="EMBL" id="JAD18861.1"/>
    </source>
</evidence>
<name>A0A0A8XYA1_ARUDO</name>
<dbReference type="AlphaFoldDB" id="A0A0A8XYA1"/>
<reference evidence="1" key="1">
    <citation type="submission" date="2014-09" db="EMBL/GenBank/DDBJ databases">
        <authorList>
            <person name="Magalhaes I.L.F."/>
            <person name="Oliveira U."/>
            <person name="Santos F.R."/>
            <person name="Vidigal T.H.D.A."/>
            <person name="Brescovit A.D."/>
            <person name="Santos A.J."/>
        </authorList>
    </citation>
    <scope>NUCLEOTIDE SEQUENCE</scope>
    <source>
        <tissue evidence="1">Shoot tissue taken approximately 20 cm above the soil surface</tissue>
    </source>
</reference>
<reference evidence="1" key="2">
    <citation type="journal article" date="2015" name="Data Brief">
        <title>Shoot transcriptome of the giant reed, Arundo donax.</title>
        <authorList>
            <person name="Barrero R.A."/>
            <person name="Guerrero F.D."/>
            <person name="Moolhuijzen P."/>
            <person name="Goolsby J.A."/>
            <person name="Tidwell J."/>
            <person name="Bellgard S.E."/>
            <person name="Bellgard M.I."/>
        </authorList>
    </citation>
    <scope>NUCLEOTIDE SEQUENCE</scope>
    <source>
        <tissue evidence="1">Shoot tissue taken approximately 20 cm above the soil surface</tissue>
    </source>
</reference>